<protein>
    <recommendedName>
        <fullName evidence="2">DUF7727 domain-containing protein</fullName>
    </recommendedName>
</protein>
<dbReference type="EMBL" id="KV428021">
    <property type="protein sequence ID" value="KZT41512.1"/>
    <property type="molecule type" value="Genomic_DNA"/>
</dbReference>
<gene>
    <name evidence="3" type="ORF">SISSUDRAFT_1000750</name>
</gene>
<dbReference type="Pfam" id="PF24853">
    <property type="entry name" value="DUF7727"/>
    <property type="match status" value="1"/>
</dbReference>
<dbReference type="InterPro" id="IPR056144">
    <property type="entry name" value="DUF7727"/>
</dbReference>
<sequence length="155" mass="17296">MGVFIWHDWARFVSLAASIYLVWAGYWAIFYRKFFWDIVGGIVRDPGGIQPSRGAEPFISVIVKAPIIQIMVIIVSLITLMVELPAPFIKGTSIYRSWTLRIVLLIFQAFLGVLLYQGTNGALYSLIAAYGYTMAQMKGETMPEPKKGGGRGDRA</sequence>
<feature type="transmembrane region" description="Helical" evidence="1">
    <location>
        <begin position="12"/>
        <end position="30"/>
    </location>
</feature>
<dbReference type="PANTHER" id="PTHR40629">
    <property type="entry name" value="PRO41 PROTEIN"/>
    <property type="match status" value="1"/>
</dbReference>
<keyword evidence="1" id="KW-0472">Membrane</keyword>
<evidence type="ECO:0000313" key="3">
    <source>
        <dbReference type="EMBL" id="KZT41512.1"/>
    </source>
</evidence>
<accession>A0A166GBK3</accession>
<dbReference type="PANTHER" id="PTHR40629:SF1">
    <property type="entry name" value="PRO41 PROTEIN"/>
    <property type="match status" value="1"/>
</dbReference>
<dbReference type="AlphaFoldDB" id="A0A166GBK3"/>
<keyword evidence="1" id="KW-0812">Transmembrane</keyword>
<dbReference type="Proteomes" id="UP000076798">
    <property type="component" value="Unassembled WGS sequence"/>
</dbReference>
<evidence type="ECO:0000256" key="1">
    <source>
        <dbReference type="SAM" id="Phobius"/>
    </source>
</evidence>
<feature type="transmembrane region" description="Helical" evidence="1">
    <location>
        <begin position="98"/>
        <end position="116"/>
    </location>
</feature>
<keyword evidence="4" id="KW-1185">Reference proteome</keyword>
<organism evidence="3 4">
    <name type="scientific">Sistotremastrum suecicum HHB10207 ss-3</name>
    <dbReference type="NCBI Taxonomy" id="1314776"/>
    <lineage>
        <taxon>Eukaryota</taxon>
        <taxon>Fungi</taxon>
        <taxon>Dikarya</taxon>
        <taxon>Basidiomycota</taxon>
        <taxon>Agaricomycotina</taxon>
        <taxon>Agaricomycetes</taxon>
        <taxon>Sistotremastrales</taxon>
        <taxon>Sistotremastraceae</taxon>
        <taxon>Sistotremastrum</taxon>
    </lineage>
</organism>
<evidence type="ECO:0000313" key="4">
    <source>
        <dbReference type="Proteomes" id="UP000076798"/>
    </source>
</evidence>
<feature type="domain" description="DUF7727" evidence="2">
    <location>
        <begin position="1"/>
        <end position="140"/>
    </location>
</feature>
<name>A0A166GBK3_9AGAM</name>
<reference evidence="3 4" key="1">
    <citation type="journal article" date="2016" name="Mol. Biol. Evol.">
        <title>Comparative Genomics of Early-Diverging Mushroom-Forming Fungi Provides Insights into the Origins of Lignocellulose Decay Capabilities.</title>
        <authorList>
            <person name="Nagy L.G."/>
            <person name="Riley R."/>
            <person name="Tritt A."/>
            <person name="Adam C."/>
            <person name="Daum C."/>
            <person name="Floudas D."/>
            <person name="Sun H."/>
            <person name="Yadav J.S."/>
            <person name="Pangilinan J."/>
            <person name="Larsson K.H."/>
            <person name="Matsuura K."/>
            <person name="Barry K."/>
            <person name="Labutti K."/>
            <person name="Kuo R."/>
            <person name="Ohm R.A."/>
            <person name="Bhattacharya S.S."/>
            <person name="Shirouzu T."/>
            <person name="Yoshinaga Y."/>
            <person name="Martin F.M."/>
            <person name="Grigoriev I.V."/>
            <person name="Hibbett D.S."/>
        </authorList>
    </citation>
    <scope>NUCLEOTIDE SEQUENCE [LARGE SCALE GENOMIC DNA]</scope>
    <source>
        <strain evidence="3 4">HHB10207 ss-3</strain>
    </source>
</reference>
<keyword evidence="1" id="KW-1133">Transmembrane helix</keyword>
<feature type="transmembrane region" description="Helical" evidence="1">
    <location>
        <begin position="67"/>
        <end position="86"/>
    </location>
</feature>
<dbReference type="OrthoDB" id="2110422at2759"/>
<evidence type="ECO:0000259" key="2">
    <source>
        <dbReference type="Pfam" id="PF24853"/>
    </source>
</evidence>
<proteinExistence type="predicted"/>